<keyword evidence="4 10" id="KW-0645">Protease</keyword>
<evidence type="ECO:0000256" key="8">
    <source>
        <dbReference type="ARBA" id="ARBA00022837"/>
    </source>
</evidence>
<reference evidence="13" key="1">
    <citation type="submission" date="2014-11" db="EMBL/GenBank/DDBJ databases">
        <authorList>
            <person name="Zhu J."/>
            <person name="Qi W."/>
            <person name="Song R."/>
        </authorList>
    </citation>
    <scope>NUCLEOTIDE SEQUENCE</scope>
</reference>
<dbReference type="Pfam" id="PF18884">
    <property type="entry name" value="TSP3_bac"/>
    <property type="match status" value="6"/>
</dbReference>
<feature type="active site" description="Charge relay system" evidence="9 10">
    <location>
        <position position="186"/>
    </location>
</feature>
<evidence type="ECO:0000256" key="9">
    <source>
        <dbReference type="PIRSR" id="PIRSR615500-1"/>
    </source>
</evidence>
<dbReference type="InterPro" id="IPR021655">
    <property type="entry name" value="Put_metal-bd"/>
</dbReference>
<keyword evidence="11" id="KW-0472">Membrane</keyword>
<dbReference type="CDD" id="cd04059">
    <property type="entry name" value="Peptidases_S8_Protein_convertases_Kexins_Furin-like"/>
    <property type="match status" value="1"/>
</dbReference>
<evidence type="ECO:0000256" key="11">
    <source>
        <dbReference type="SAM" id="Phobius"/>
    </source>
</evidence>
<dbReference type="InterPro" id="IPR034182">
    <property type="entry name" value="Kexin/furin"/>
</dbReference>
<dbReference type="SUPFAM" id="SSF52743">
    <property type="entry name" value="Subtilisin-like"/>
    <property type="match status" value="1"/>
</dbReference>
<keyword evidence="11" id="KW-1133">Transmembrane helix</keyword>
<organism evidence="13">
    <name type="scientific">uncultured Poseidoniia archaeon</name>
    <dbReference type="NCBI Taxonomy" id="1697135"/>
    <lineage>
        <taxon>Archaea</taxon>
        <taxon>Methanobacteriati</taxon>
        <taxon>Thermoplasmatota</taxon>
        <taxon>Candidatus Poseidoniia</taxon>
        <taxon>environmental samples</taxon>
    </lineage>
</organism>
<dbReference type="Pfam" id="PF00082">
    <property type="entry name" value="Peptidase_S8"/>
    <property type="match status" value="1"/>
</dbReference>
<evidence type="ECO:0000256" key="2">
    <source>
        <dbReference type="ARBA" id="ARBA00005325"/>
    </source>
</evidence>
<dbReference type="Pfam" id="PF11617">
    <property type="entry name" value="Cu-binding_MopE"/>
    <property type="match status" value="4"/>
</dbReference>
<evidence type="ECO:0000256" key="5">
    <source>
        <dbReference type="ARBA" id="ARBA00022729"/>
    </source>
</evidence>
<evidence type="ECO:0000256" key="3">
    <source>
        <dbReference type="ARBA" id="ARBA00022525"/>
    </source>
</evidence>
<keyword evidence="5" id="KW-0732">Signal</keyword>
<feature type="domain" description="P/Homo B" evidence="12">
    <location>
        <begin position="485"/>
        <end position="611"/>
    </location>
</feature>
<dbReference type="PROSITE" id="PS51892">
    <property type="entry name" value="SUBTILASE"/>
    <property type="match status" value="1"/>
</dbReference>
<dbReference type="GO" id="GO:0016020">
    <property type="term" value="C:membrane"/>
    <property type="evidence" value="ECO:0007669"/>
    <property type="project" value="TreeGrafter"/>
</dbReference>
<dbReference type="GO" id="GO:0004252">
    <property type="term" value="F:serine-type endopeptidase activity"/>
    <property type="evidence" value="ECO:0007669"/>
    <property type="project" value="UniProtKB-UniRule"/>
</dbReference>
<dbReference type="Gene3D" id="2.60.120.260">
    <property type="entry name" value="Galactose-binding domain-like"/>
    <property type="match status" value="1"/>
</dbReference>
<evidence type="ECO:0000256" key="4">
    <source>
        <dbReference type="ARBA" id="ARBA00022670"/>
    </source>
</evidence>
<dbReference type="InterPro" id="IPR015500">
    <property type="entry name" value="Peptidase_S8_subtilisin-rel"/>
</dbReference>
<dbReference type="GO" id="GO:0012505">
    <property type="term" value="C:endomembrane system"/>
    <property type="evidence" value="ECO:0007669"/>
    <property type="project" value="UniProtKB-ARBA"/>
</dbReference>
<sequence>MRTAIFAVLILVIAPISGLVTAENENQQNSLEDEQNLILPTYSVAVQLAFERVSDLEQYSKEELDNAEEWLIVSTNNIDEQLKMIPEVTSIQETSQLEGTYIWNFDSSEIKIEKFKKLIENEDIESFSPLIKKQQITRSIPNDEVFNDQWHLQNTGQTSGTSGEDANVTSVWNSYTGNGIIISVVDDGLDKDHPDISPNYSPSHSYDWCNNDADPTPSSNNGHGTAAGGVAAAAGDNSIHVAGAAYDATLAGSTLIACWAGDSTEANALSFMNNETHIYTNSWGPSDNGQTLDAPGPLMLAAFENDAYEGRNGLGNIITWAAGNGLTSNDNANYDGWANSRFTIAVSAITHYGEQSYYSEPGASILVAAHSNGDGEGITTTDIHDDPSITSDDAGYDNGNVTNSFGGTSSATPLAAGVIALILEANENLTWRDVQHILVNSARMNDPNDSSWEINDAGHDVSHKYGFGAIDAGAAVSLAENWTNVDEELNLTFGPYSPSFTIPTSTNSWSEFDVQITDDISLESIDVVVDIDHSNRGDLDIVLQSPNGTESWLAEEHNDGGNDYSNWMFNTVHHWDESSLGTWKLKIRDTTAGTSGTLNSWQMIIHGMNIDLDYDDDGISNENETLVWGTDPYNSDTDSDGINDYDEIFIYFTNATMADSDLDGLSDSVEISVHQTNPNNEDTDSDGLNDGAEINLWQSNPLVYDADEDSDLYYHFNDCNDQDEEINPGKPEKLNGFDDNCDDYIDEGFNFTDRDNDGLKDWPEYHIHNTDYRDADTDNDGLDDGSEVNLYSDLGADPLIFDEDMDGDTWYWFEDCDDENILRSPGLTEALDSIDNDCDDEVDEDFIDLDTDSDGLSDYDEYYFISTNPNDGDTDNDGLPDGVEVNTYAELGANPLVFDEDSDGDGWYWFQDCNDDDIEISPSLIEMLDNKDNDCDGDIDEDFYTIDTDNDGLSDFEEYHNITSDYNDEDTDGDGINDGLEVLTKMSDPLTFNFDNDNDDYYDFEDCNDLDSEINPSSIEVWNGLDDDCNDLVDDNLRRENLVLTVPRTQIVHEWDSVNETLIFGLNNIPSQINTEIMWYIGDYDLTENISNQGSRLVINELECGKNKDNLTLLLCANGTSRQQITATIIDSGVSTDFIWEIDMVVWIPPPTLFDNLISFLTSGLGILFLSGMVITILLAGVFVNYRITQKKRLEEAYTAYSIPSNKIEYDYSFTKTELPSAPDLSLLEIQNNAYEESLPNLTASIPIVTIPSKKIEDEVELLDLPARVVEE</sequence>
<keyword evidence="6 10" id="KW-0378">Hydrolase</keyword>
<name>A0A1B1T8R7_9ARCH</name>
<dbReference type="GO" id="GO:0016485">
    <property type="term" value="P:protein processing"/>
    <property type="evidence" value="ECO:0007669"/>
    <property type="project" value="TreeGrafter"/>
</dbReference>
<evidence type="ECO:0000256" key="1">
    <source>
        <dbReference type="ARBA" id="ARBA00004613"/>
    </source>
</evidence>
<protein>
    <submittedName>
        <fullName evidence="13">Subtilisin-like proprotein convertase</fullName>
    </submittedName>
</protein>
<dbReference type="PANTHER" id="PTHR42884:SF14">
    <property type="entry name" value="NEUROENDOCRINE CONVERTASE 1"/>
    <property type="match status" value="1"/>
</dbReference>
<evidence type="ECO:0000256" key="7">
    <source>
        <dbReference type="ARBA" id="ARBA00022825"/>
    </source>
</evidence>
<dbReference type="InterPro" id="IPR008979">
    <property type="entry name" value="Galactose-bd-like_sf"/>
</dbReference>
<feature type="transmembrane region" description="Helical" evidence="11">
    <location>
        <begin position="1157"/>
        <end position="1184"/>
    </location>
</feature>
<dbReference type="InterPro" id="IPR023828">
    <property type="entry name" value="Peptidase_S8_Ser-AS"/>
</dbReference>
<dbReference type="GO" id="GO:0005737">
    <property type="term" value="C:cytoplasm"/>
    <property type="evidence" value="ECO:0007669"/>
    <property type="project" value="UniProtKB-ARBA"/>
</dbReference>
<dbReference type="InterPro" id="IPR059100">
    <property type="entry name" value="TSP3_bac"/>
</dbReference>
<keyword evidence="8" id="KW-0106">Calcium</keyword>
<evidence type="ECO:0000259" key="12">
    <source>
        <dbReference type="PROSITE" id="PS51829"/>
    </source>
</evidence>
<feature type="active site" description="Charge relay system" evidence="9 10">
    <location>
        <position position="409"/>
    </location>
</feature>
<feature type="active site" description="Charge relay system" evidence="9 10">
    <location>
        <position position="223"/>
    </location>
</feature>
<dbReference type="SUPFAM" id="SSF49785">
    <property type="entry name" value="Galactose-binding domain-like"/>
    <property type="match status" value="1"/>
</dbReference>
<dbReference type="PANTHER" id="PTHR42884">
    <property type="entry name" value="PROPROTEIN CONVERTASE SUBTILISIN/KEXIN-RELATED"/>
    <property type="match status" value="1"/>
</dbReference>
<dbReference type="EMBL" id="KP211793">
    <property type="protein sequence ID" value="ANV78677.1"/>
    <property type="molecule type" value="Genomic_DNA"/>
</dbReference>
<dbReference type="InterPro" id="IPR002884">
    <property type="entry name" value="P_dom"/>
</dbReference>
<keyword evidence="7 10" id="KW-0720">Serine protease</keyword>
<evidence type="ECO:0000313" key="13">
    <source>
        <dbReference type="EMBL" id="ANV78677.1"/>
    </source>
</evidence>
<dbReference type="AlphaFoldDB" id="A0A1B1T8R7"/>
<dbReference type="InterPro" id="IPR023827">
    <property type="entry name" value="Peptidase_S8_Asp-AS"/>
</dbReference>
<dbReference type="Pfam" id="PF01483">
    <property type="entry name" value="P_proprotein"/>
    <property type="match status" value="1"/>
</dbReference>
<accession>A0A1B1T8R7</accession>
<reference evidence="13" key="2">
    <citation type="journal article" date="2015" name="ISME J.">
        <title>A new class of marine Euryarchaeota group II from the Mediterranean deep chlorophyll maximum.</title>
        <authorList>
            <person name="Martin-Cuadrado A.B."/>
            <person name="Garcia-Heredia I."/>
            <person name="Molto A.G."/>
            <person name="Lopez-Ubeda R."/>
            <person name="Kimes N."/>
            <person name="Lopez-Garcia P."/>
            <person name="Moreira D."/>
            <person name="Rodriguez-Valera F."/>
        </authorList>
    </citation>
    <scope>NUCLEOTIDE SEQUENCE</scope>
</reference>
<keyword evidence="3" id="KW-0964">Secreted</keyword>
<evidence type="ECO:0000256" key="10">
    <source>
        <dbReference type="PROSITE-ProRule" id="PRU01240"/>
    </source>
</evidence>
<evidence type="ECO:0000256" key="6">
    <source>
        <dbReference type="ARBA" id="ARBA00022801"/>
    </source>
</evidence>
<dbReference type="PROSITE" id="PS00136">
    <property type="entry name" value="SUBTILASE_ASP"/>
    <property type="match status" value="1"/>
</dbReference>
<keyword evidence="11" id="KW-0812">Transmembrane</keyword>
<dbReference type="Gene3D" id="3.40.50.200">
    <property type="entry name" value="Peptidase S8/S53 domain"/>
    <property type="match status" value="1"/>
</dbReference>
<dbReference type="PRINTS" id="PR00723">
    <property type="entry name" value="SUBTILISIN"/>
</dbReference>
<comment type="subcellular location">
    <subcellularLocation>
        <location evidence="1">Secreted</location>
    </subcellularLocation>
</comment>
<dbReference type="InterPro" id="IPR000209">
    <property type="entry name" value="Peptidase_S8/S53_dom"/>
</dbReference>
<comment type="similarity">
    <text evidence="2">Belongs to the peptidase S8 family. Furin subfamily.</text>
</comment>
<dbReference type="PROSITE" id="PS51829">
    <property type="entry name" value="P_HOMO_B"/>
    <property type="match status" value="1"/>
</dbReference>
<dbReference type="InterPro" id="IPR036852">
    <property type="entry name" value="Peptidase_S8/S53_dom_sf"/>
</dbReference>
<proteinExistence type="inferred from homology"/>
<dbReference type="PROSITE" id="PS00138">
    <property type="entry name" value="SUBTILASE_SER"/>
    <property type="match status" value="1"/>
</dbReference>